<sequence length="460" mass="51073">MAVIAMKCKDVKVTIFDLNQARIDAWNSDNLPIYEPGLEDVVKQCRGKNLFFTTEYKDAMNEADIIFMSVNTPTKMHGVGKGRAADLKYIEASARMIAQTVKTGHKVIVEKSTVPVRCSVAIEKVLKACRTDALKLSPRDAATFEVLSNPEFLAEGTAISDLFDPDRVLIGCQQTESGKAACELLTSVYARWVPRERIISTNQWSSELSKLTANAFLAQRISSINSISAVCEATGANVDEVAFAIGRDSRIGPKFLKASVGFGGSCFQKDILNLVYLSYSLGLQEVGDYWHSVVQMNDYQRRRFAETIVKTMFDTVTSKQIAVLGFAFKKDTGDTRETSAIPVCNALLDDGAVLHVYDPKVTKEQMFEDLRYAAGGDEHLLKCIDTNLKVETDAMTACLGAHAVVVLTEWDEFKELDYATIYDKMNKPAFFFDGRGHLNLQKLDDLGFQVFSIGRTRSQM</sequence>
<evidence type="ECO:0000256" key="3">
    <source>
        <dbReference type="ARBA" id="ARBA00012954"/>
    </source>
</evidence>
<dbReference type="FunFam" id="3.40.50.720:FF:000032">
    <property type="entry name" value="UDP-glucose 6-dehydrogenase"/>
    <property type="match status" value="1"/>
</dbReference>
<dbReference type="FunFam" id="1.20.5.100:FF:000001">
    <property type="entry name" value="UDP-glucose 6-dehydrogenase"/>
    <property type="match status" value="1"/>
</dbReference>
<dbReference type="PIRSF" id="PIRSF000124">
    <property type="entry name" value="UDPglc_GDPman_dh"/>
    <property type="match status" value="1"/>
</dbReference>
<feature type="binding site" evidence="11">
    <location>
        <position position="22"/>
    </location>
    <ligand>
        <name>NAD(+)</name>
        <dbReference type="ChEBI" id="CHEBI:57540"/>
    </ligand>
</feature>
<protein>
    <recommendedName>
        <fullName evidence="4 8">UDP-glucose 6-dehydrogenase</fullName>
        <ecNumber evidence="3 8">1.1.1.22</ecNumber>
    </recommendedName>
</protein>
<comment type="pathway">
    <text evidence="1">Nucleotide-sugar biosynthesis; UDP-alpha-D-glucuronate biosynthesis; UDP-alpha-D-glucuronate from UDP-alpha-D-glucose: step 1/1.</text>
</comment>
<dbReference type="PIRSF" id="PIRSF500133">
    <property type="entry name" value="UDPglc_DH_euk"/>
    <property type="match status" value="1"/>
</dbReference>
<feature type="binding site" evidence="11">
    <location>
        <position position="155"/>
    </location>
    <ligand>
        <name>NAD(+)</name>
        <dbReference type="ChEBI" id="CHEBI:57540"/>
    </ligand>
</feature>
<evidence type="ECO:0000256" key="6">
    <source>
        <dbReference type="ARBA" id="ARBA00023027"/>
    </source>
</evidence>
<keyword evidence="6 8" id="KW-0520">NAD</keyword>
<evidence type="ECO:0000313" key="13">
    <source>
        <dbReference type="EMBL" id="CAE0797064.1"/>
    </source>
</evidence>
<dbReference type="InterPro" id="IPR008927">
    <property type="entry name" value="6-PGluconate_DH-like_C_sf"/>
</dbReference>
<evidence type="ECO:0000256" key="8">
    <source>
        <dbReference type="PIRNR" id="PIRNR000124"/>
    </source>
</evidence>
<dbReference type="InterPro" id="IPR036220">
    <property type="entry name" value="UDP-Glc/GDP-Man_DH_C_sf"/>
</dbReference>
<feature type="active site" description="Nucleophile" evidence="9">
    <location>
        <position position="266"/>
    </location>
</feature>
<dbReference type="InterPro" id="IPR036291">
    <property type="entry name" value="NAD(P)-bd_dom_sf"/>
</dbReference>
<dbReference type="Pfam" id="PF03721">
    <property type="entry name" value="UDPG_MGDP_dh_N"/>
    <property type="match status" value="1"/>
</dbReference>
<dbReference type="InterPro" id="IPR014027">
    <property type="entry name" value="UDP-Glc/GDP-Man_DH_C"/>
</dbReference>
<evidence type="ECO:0000259" key="12">
    <source>
        <dbReference type="SMART" id="SM00984"/>
    </source>
</evidence>
<feature type="binding site" evidence="11">
    <location>
        <begin position="112"/>
        <end position="113"/>
    </location>
    <ligand>
        <name>NAD(+)</name>
        <dbReference type="ChEBI" id="CHEBI:57540"/>
    </ligand>
</feature>
<dbReference type="InterPro" id="IPR014026">
    <property type="entry name" value="UDP-Glc/GDP-Man_DH_dimer"/>
</dbReference>
<feature type="binding site" evidence="10">
    <location>
        <begin position="210"/>
        <end position="214"/>
    </location>
    <ligand>
        <name>substrate</name>
    </ligand>
</feature>
<feature type="binding site" evidence="10">
    <location>
        <begin position="151"/>
        <end position="155"/>
    </location>
    <ligand>
        <name>substrate</name>
    </ligand>
</feature>
<dbReference type="SUPFAM" id="SSF52413">
    <property type="entry name" value="UDP-glucose/GDP-mannose dehydrogenase C-terminal domain"/>
    <property type="match status" value="1"/>
</dbReference>
<dbReference type="GO" id="GO:0005634">
    <property type="term" value="C:nucleus"/>
    <property type="evidence" value="ECO:0007669"/>
    <property type="project" value="TreeGrafter"/>
</dbReference>
<keyword evidence="5 8" id="KW-0560">Oxidoreductase</keyword>
<dbReference type="AlphaFoldDB" id="A0A7S4FJ25"/>
<feature type="binding site" evidence="10">
    <location>
        <begin position="328"/>
        <end position="329"/>
    </location>
    <ligand>
        <name>substrate</name>
    </ligand>
</feature>
<name>A0A7S4FJ25_9EUGL</name>
<dbReference type="SUPFAM" id="SSF48179">
    <property type="entry name" value="6-phosphogluconate dehydrogenase C-terminal domain-like"/>
    <property type="match status" value="1"/>
</dbReference>
<evidence type="ECO:0000256" key="1">
    <source>
        <dbReference type="ARBA" id="ARBA00004701"/>
    </source>
</evidence>
<feature type="binding site" evidence="10">
    <location>
        <position position="435"/>
    </location>
    <ligand>
        <name>substrate</name>
    </ligand>
</feature>
<feature type="domain" description="UDP-glucose/GDP-mannose dehydrogenase C-terminal" evidence="12">
    <location>
        <begin position="322"/>
        <end position="440"/>
    </location>
</feature>
<reference evidence="13" key="1">
    <citation type="submission" date="2021-01" db="EMBL/GenBank/DDBJ databases">
        <authorList>
            <person name="Corre E."/>
            <person name="Pelletier E."/>
            <person name="Niang G."/>
            <person name="Scheremetjew M."/>
            <person name="Finn R."/>
            <person name="Kale V."/>
            <person name="Holt S."/>
            <person name="Cochrane G."/>
            <person name="Meng A."/>
            <person name="Brown T."/>
            <person name="Cohen L."/>
        </authorList>
    </citation>
    <scope>NUCLEOTIDE SEQUENCE</scope>
    <source>
        <strain evidence="13">CCMP1594</strain>
    </source>
</reference>
<evidence type="ECO:0000256" key="9">
    <source>
        <dbReference type="PIRSR" id="PIRSR500133-1"/>
    </source>
</evidence>
<feature type="binding site" evidence="11">
    <location>
        <position position="17"/>
    </location>
    <ligand>
        <name>NAD(+)</name>
        <dbReference type="ChEBI" id="CHEBI:57540"/>
    </ligand>
</feature>
<evidence type="ECO:0000256" key="2">
    <source>
        <dbReference type="ARBA" id="ARBA00006601"/>
    </source>
</evidence>
<evidence type="ECO:0000256" key="5">
    <source>
        <dbReference type="ARBA" id="ARBA00023002"/>
    </source>
</evidence>
<dbReference type="UniPathway" id="UPA00038">
    <property type="reaction ID" value="UER00491"/>
</dbReference>
<feature type="binding site" evidence="10">
    <location>
        <begin position="257"/>
        <end position="263"/>
    </location>
    <ligand>
        <name>substrate</name>
    </ligand>
</feature>
<dbReference type="SUPFAM" id="SSF51735">
    <property type="entry name" value="NAD(P)-binding Rossmann-fold domains"/>
    <property type="match status" value="1"/>
</dbReference>
<dbReference type="SMART" id="SM00984">
    <property type="entry name" value="UDPG_MGDP_dh_C"/>
    <property type="match status" value="1"/>
</dbReference>
<comment type="catalytic activity">
    <reaction evidence="7 8">
        <text>UDP-alpha-D-glucose + 2 NAD(+) + H2O = UDP-alpha-D-glucuronate + 2 NADH + 3 H(+)</text>
        <dbReference type="Rhea" id="RHEA:23596"/>
        <dbReference type="ChEBI" id="CHEBI:15377"/>
        <dbReference type="ChEBI" id="CHEBI:15378"/>
        <dbReference type="ChEBI" id="CHEBI:57540"/>
        <dbReference type="ChEBI" id="CHEBI:57945"/>
        <dbReference type="ChEBI" id="CHEBI:58052"/>
        <dbReference type="ChEBI" id="CHEBI:58885"/>
        <dbReference type="EC" id="1.1.1.22"/>
    </reaction>
</comment>
<feature type="binding site" evidence="11">
    <location>
        <position position="336"/>
    </location>
    <ligand>
        <name>NAD(+)</name>
        <dbReference type="ChEBI" id="CHEBI:57540"/>
    </ligand>
</feature>
<evidence type="ECO:0000256" key="4">
    <source>
        <dbReference type="ARBA" id="ARBA00015132"/>
    </source>
</evidence>
<dbReference type="Gene3D" id="3.40.50.720">
    <property type="entry name" value="NAD(P)-binding Rossmann-like Domain"/>
    <property type="match status" value="2"/>
</dbReference>
<evidence type="ECO:0000256" key="10">
    <source>
        <dbReference type="PIRSR" id="PIRSR500133-2"/>
    </source>
</evidence>
<comment type="similarity">
    <text evidence="2 8">Belongs to the UDP-glucose/GDP-mannose dehydrogenase family.</text>
</comment>
<dbReference type="Pfam" id="PF00984">
    <property type="entry name" value="UDPG_MGDP_dh"/>
    <property type="match status" value="1"/>
</dbReference>
<gene>
    <name evidence="13" type="ORF">EGYM00163_LOCUS8184</name>
</gene>
<dbReference type="GO" id="GO:0006024">
    <property type="term" value="P:glycosaminoglycan biosynthetic process"/>
    <property type="evidence" value="ECO:0007669"/>
    <property type="project" value="TreeGrafter"/>
</dbReference>
<evidence type="ECO:0000256" key="11">
    <source>
        <dbReference type="PIRSR" id="PIRSR500133-3"/>
    </source>
</evidence>
<organism evidence="13">
    <name type="scientific">Eutreptiella gymnastica</name>
    <dbReference type="NCBI Taxonomy" id="73025"/>
    <lineage>
        <taxon>Eukaryota</taxon>
        <taxon>Discoba</taxon>
        <taxon>Euglenozoa</taxon>
        <taxon>Euglenida</taxon>
        <taxon>Spirocuta</taxon>
        <taxon>Euglenophyceae</taxon>
        <taxon>Eutreptiales</taxon>
        <taxon>Eutreptiaceae</taxon>
        <taxon>Eutreptiella</taxon>
    </lineage>
</organism>
<feature type="binding site" evidence="11">
    <location>
        <begin position="70"/>
        <end position="74"/>
    </location>
    <ligand>
        <name>NAD(+)</name>
        <dbReference type="ChEBI" id="CHEBI:57540"/>
    </ligand>
</feature>
<dbReference type="Gene3D" id="1.20.5.100">
    <property type="entry name" value="Cytochrome c1, transmembrane anchor, C-terminal"/>
    <property type="match status" value="1"/>
</dbReference>
<dbReference type="InterPro" id="IPR001732">
    <property type="entry name" value="UDP-Glc/GDP-Man_DH_N"/>
</dbReference>
<dbReference type="NCBIfam" id="TIGR03026">
    <property type="entry name" value="NDP-sugDHase"/>
    <property type="match status" value="1"/>
</dbReference>
<dbReference type="EC" id="1.1.1.22" evidence="3 8"/>
<dbReference type="GO" id="GO:0006065">
    <property type="term" value="P:UDP-glucuronate biosynthetic process"/>
    <property type="evidence" value="ECO:0007669"/>
    <property type="project" value="UniProtKB-UniPathway"/>
</dbReference>
<dbReference type="PANTHER" id="PTHR11374">
    <property type="entry name" value="UDP-GLUCOSE DEHYDROGENASE/UDP-MANNAC DEHYDROGENASE"/>
    <property type="match status" value="1"/>
</dbReference>
<dbReference type="PANTHER" id="PTHR11374:SF3">
    <property type="entry name" value="UDP-GLUCOSE 6-DEHYDROGENASE"/>
    <property type="match status" value="1"/>
</dbReference>
<dbReference type="InterPro" id="IPR017476">
    <property type="entry name" value="UDP-Glc/GDP-Man"/>
</dbReference>
<dbReference type="InterPro" id="IPR028356">
    <property type="entry name" value="UDPglc_DH_euk"/>
</dbReference>
<proteinExistence type="inferred from homology"/>
<dbReference type="FunFam" id="3.40.50.720:FF:000114">
    <property type="entry name" value="UDP-glucose 6-dehydrogenase"/>
    <property type="match status" value="1"/>
</dbReference>
<dbReference type="Pfam" id="PF03720">
    <property type="entry name" value="UDPG_MGDP_dh_C"/>
    <property type="match status" value="1"/>
</dbReference>
<accession>A0A7S4FJ25</accession>
<dbReference type="GO" id="GO:0051287">
    <property type="term" value="F:NAD binding"/>
    <property type="evidence" value="ECO:0007669"/>
    <property type="project" value="InterPro"/>
</dbReference>
<evidence type="ECO:0000256" key="7">
    <source>
        <dbReference type="ARBA" id="ARBA00047473"/>
    </source>
</evidence>
<feature type="binding site" evidence="11">
    <location>
        <begin position="266"/>
        <end position="269"/>
    </location>
    <ligand>
        <name>NAD(+)</name>
        <dbReference type="ChEBI" id="CHEBI:57540"/>
    </ligand>
</feature>
<feature type="binding site" evidence="10">
    <location>
        <position position="250"/>
    </location>
    <ligand>
        <name>substrate</name>
    </ligand>
</feature>
<dbReference type="EMBL" id="HBJA01025211">
    <property type="protein sequence ID" value="CAE0797064.1"/>
    <property type="molecule type" value="Transcribed_RNA"/>
</dbReference>
<dbReference type="GO" id="GO:0003979">
    <property type="term" value="F:UDP-glucose 6-dehydrogenase activity"/>
    <property type="evidence" value="ECO:0007669"/>
    <property type="project" value="UniProtKB-EC"/>
</dbReference>